<dbReference type="SUPFAM" id="SSF54197">
    <property type="entry name" value="HIT-like"/>
    <property type="match status" value="1"/>
</dbReference>
<accession>A0ABW1JI03</accession>
<name>A0ABW1JI03_9ACTN</name>
<dbReference type="RefSeq" id="WP_345714776.1">
    <property type="nucleotide sequence ID" value="NZ_BAABFP010000002.1"/>
</dbReference>
<sequence length="205" mass="22067">MAEDARAFYERVTAGFDAEKQAAVARMTSWGTFPFEVDGLRVAPLQPAEFPEAPRTGEGGRPCGACEKAEPGTDVSEVWRDERWRLIAFEPSGAPLVMMLQPLAHHDLTDLPDDLAAEMGRLMVHIGRAVEALPGIARCHVYRIGDGGAHLHIFFFARPEGFGQLRGSFLVVWDDLLPPSPPDEVTADAAAVAAALAASYGGTVL</sequence>
<dbReference type="Gene3D" id="3.30.428.10">
    <property type="entry name" value="HIT-like"/>
    <property type="match status" value="1"/>
</dbReference>
<dbReference type="InterPro" id="IPR036265">
    <property type="entry name" value="HIT-like_sf"/>
</dbReference>
<comment type="caution">
    <text evidence="1">The sequence shown here is derived from an EMBL/GenBank/DDBJ whole genome shotgun (WGS) entry which is preliminary data.</text>
</comment>
<dbReference type="EMBL" id="JBHSRD010000004">
    <property type="protein sequence ID" value="MFC6008527.1"/>
    <property type="molecule type" value="Genomic_DNA"/>
</dbReference>
<dbReference type="Proteomes" id="UP001596189">
    <property type="component" value="Unassembled WGS sequence"/>
</dbReference>
<evidence type="ECO:0008006" key="3">
    <source>
        <dbReference type="Google" id="ProtNLM"/>
    </source>
</evidence>
<gene>
    <name evidence="1" type="ORF">ACFQDO_15420</name>
</gene>
<evidence type="ECO:0000313" key="2">
    <source>
        <dbReference type="Proteomes" id="UP001596189"/>
    </source>
</evidence>
<reference evidence="2" key="1">
    <citation type="journal article" date="2019" name="Int. J. Syst. Evol. Microbiol.">
        <title>The Global Catalogue of Microorganisms (GCM) 10K type strain sequencing project: providing services to taxonomists for standard genome sequencing and annotation.</title>
        <authorList>
            <consortium name="The Broad Institute Genomics Platform"/>
            <consortium name="The Broad Institute Genome Sequencing Center for Infectious Disease"/>
            <person name="Wu L."/>
            <person name="Ma J."/>
        </authorList>
    </citation>
    <scope>NUCLEOTIDE SEQUENCE [LARGE SCALE GENOMIC DNA]</scope>
    <source>
        <strain evidence="2">KACC 14249</strain>
    </source>
</reference>
<evidence type="ECO:0000313" key="1">
    <source>
        <dbReference type="EMBL" id="MFC6008527.1"/>
    </source>
</evidence>
<keyword evidence="2" id="KW-1185">Reference proteome</keyword>
<organism evidence="1 2">
    <name type="scientific">Angustibacter luteus</name>
    <dbReference type="NCBI Taxonomy" id="658456"/>
    <lineage>
        <taxon>Bacteria</taxon>
        <taxon>Bacillati</taxon>
        <taxon>Actinomycetota</taxon>
        <taxon>Actinomycetes</taxon>
        <taxon>Kineosporiales</taxon>
        <taxon>Kineosporiaceae</taxon>
    </lineage>
</organism>
<proteinExistence type="predicted"/>
<protein>
    <recommendedName>
        <fullName evidence="3">HIT domain-containing protein</fullName>
    </recommendedName>
</protein>